<protein>
    <submittedName>
        <fullName evidence="2">Uncharacterized protein</fullName>
    </submittedName>
</protein>
<feature type="region of interest" description="Disordered" evidence="1">
    <location>
        <begin position="1"/>
        <end position="23"/>
    </location>
</feature>
<reference evidence="2 3" key="1">
    <citation type="submission" date="2020-02" db="EMBL/GenBank/DDBJ databases">
        <authorList>
            <person name="Ma Q."/>
            <person name="Huang Y."/>
            <person name="Song X."/>
            <person name="Pei D."/>
        </authorList>
    </citation>
    <scope>NUCLEOTIDE SEQUENCE [LARGE SCALE GENOMIC DNA]</scope>
    <source>
        <strain evidence="2">Sxm20200214</strain>
        <tissue evidence="2">Leaf</tissue>
    </source>
</reference>
<evidence type="ECO:0000313" key="2">
    <source>
        <dbReference type="EMBL" id="KAG2311421.1"/>
    </source>
</evidence>
<dbReference type="Proteomes" id="UP000886595">
    <property type="component" value="Unassembled WGS sequence"/>
</dbReference>
<sequence>MRNVQKSSLSQEEALGQGSSSSCRQGCGSLQKSYYQGVACSKFGVQWCSGSVYVALLGLVCKELCVSVIDRGMSLSVWSVMVDNLKAFWIWGSVWYLTRKHEEDQILHTSSEKSKARYWLFVFAPCALK</sequence>
<accession>A0A8X7VHR8</accession>
<dbReference type="AlphaFoldDB" id="A0A8X7VHR8"/>
<proteinExistence type="predicted"/>
<dbReference type="EMBL" id="JAAMPC010000005">
    <property type="protein sequence ID" value="KAG2311421.1"/>
    <property type="molecule type" value="Genomic_DNA"/>
</dbReference>
<comment type="caution">
    <text evidence="2">The sequence shown here is derived from an EMBL/GenBank/DDBJ whole genome shotgun (WGS) entry which is preliminary data.</text>
</comment>
<feature type="compositionally biased region" description="Polar residues" evidence="1">
    <location>
        <begin position="1"/>
        <end position="11"/>
    </location>
</feature>
<name>A0A8X7VHR8_BRACI</name>
<evidence type="ECO:0000256" key="1">
    <source>
        <dbReference type="SAM" id="MobiDB-lite"/>
    </source>
</evidence>
<evidence type="ECO:0000313" key="3">
    <source>
        <dbReference type="Proteomes" id="UP000886595"/>
    </source>
</evidence>
<gene>
    <name evidence="2" type="ORF">Bca52824_022978</name>
</gene>
<keyword evidence="3" id="KW-1185">Reference proteome</keyword>
<organism evidence="2 3">
    <name type="scientific">Brassica carinata</name>
    <name type="common">Ethiopian mustard</name>
    <name type="synonym">Abyssinian cabbage</name>
    <dbReference type="NCBI Taxonomy" id="52824"/>
    <lineage>
        <taxon>Eukaryota</taxon>
        <taxon>Viridiplantae</taxon>
        <taxon>Streptophyta</taxon>
        <taxon>Embryophyta</taxon>
        <taxon>Tracheophyta</taxon>
        <taxon>Spermatophyta</taxon>
        <taxon>Magnoliopsida</taxon>
        <taxon>eudicotyledons</taxon>
        <taxon>Gunneridae</taxon>
        <taxon>Pentapetalae</taxon>
        <taxon>rosids</taxon>
        <taxon>malvids</taxon>
        <taxon>Brassicales</taxon>
        <taxon>Brassicaceae</taxon>
        <taxon>Brassiceae</taxon>
        <taxon>Brassica</taxon>
    </lineage>
</organism>